<dbReference type="OrthoDB" id="9806014at2"/>
<dbReference type="InterPro" id="IPR019815">
    <property type="entry name" value="Translation_initiation_fac_3_C"/>
</dbReference>
<dbReference type="Pfam" id="PF05198">
    <property type="entry name" value="IF3_N"/>
    <property type="match status" value="1"/>
</dbReference>
<dbReference type="NCBIfam" id="TIGR00168">
    <property type="entry name" value="infC"/>
    <property type="match status" value="1"/>
</dbReference>
<dbReference type="GO" id="GO:0032790">
    <property type="term" value="P:ribosome disassembly"/>
    <property type="evidence" value="ECO:0007669"/>
    <property type="project" value="TreeGrafter"/>
</dbReference>
<proteinExistence type="inferred from homology"/>
<dbReference type="PANTHER" id="PTHR10938:SF0">
    <property type="entry name" value="TRANSLATION INITIATION FACTOR IF-3, MITOCHONDRIAL"/>
    <property type="match status" value="1"/>
</dbReference>
<evidence type="ECO:0000256" key="3">
    <source>
        <dbReference type="ARBA" id="ARBA00022917"/>
    </source>
</evidence>
<dbReference type="GO" id="GO:0005829">
    <property type="term" value="C:cytosol"/>
    <property type="evidence" value="ECO:0007669"/>
    <property type="project" value="TreeGrafter"/>
</dbReference>
<dbReference type="SUPFAM" id="SSF54364">
    <property type="entry name" value="Translation initiation factor IF3, N-terminal domain"/>
    <property type="match status" value="1"/>
</dbReference>
<keyword evidence="10" id="KW-1185">Reference proteome</keyword>
<dbReference type="PROSITE" id="PS00938">
    <property type="entry name" value="IF3"/>
    <property type="match status" value="1"/>
</dbReference>
<dbReference type="InterPro" id="IPR036788">
    <property type="entry name" value="T_IF-3_C_sf"/>
</dbReference>
<evidence type="ECO:0000256" key="6">
    <source>
        <dbReference type="RuleBase" id="RU000646"/>
    </source>
</evidence>
<organism evidence="9 10">
    <name type="scientific">Aedoeadaptatus ivorii</name>
    <dbReference type="NCBI Taxonomy" id="54006"/>
    <lineage>
        <taxon>Bacteria</taxon>
        <taxon>Bacillati</taxon>
        <taxon>Bacillota</taxon>
        <taxon>Tissierellia</taxon>
        <taxon>Tissierellales</taxon>
        <taxon>Peptoniphilaceae</taxon>
        <taxon>Aedoeadaptatus</taxon>
    </lineage>
</organism>
<evidence type="ECO:0000313" key="10">
    <source>
        <dbReference type="Proteomes" id="UP000269544"/>
    </source>
</evidence>
<keyword evidence="2 4" id="KW-0396">Initiation factor</keyword>
<dbReference type="KEGG" id="piv:NCTC13079_00910"/>
<dbReference type="GO" id="GO:0016020">
    <property type="term" value="C:membrane"/>
    <property type="evidence" value="ECO:0007669"/>
    <property type="project" value="TreeGrafter"/>
</dbReference>
<evidence type="ECO:0000256" key="2">
    <source>
        <dbReference type="ARBA" id="ARBA00022540"/>
    </source>
</evidence>
<name>A0A448V236_9FIRM</name>
<comment type="subcellular location">
    <subcellularLocation>
        <location evidence="4 6">Cytoplasm</location>
    </subcellularLocation>
</comment>
<dbReference type="AlphaFoldDB" id="A0A448V236"/>
<evidence type="ECO:0000259" key="7">
    <source>
        <dbReference type="Pfam" id="PF00707"/>
    </source>
</evidence>
<dbReference type="InterPro" id="IPR019813">
    <property type="entry name" value="Translation_initiation_fac3_CS"/>
</dbReference>
<dbReference type="Gene3D" id="3.30.110.10">
    <property type="entry name" value="Translation initiation factor 3 (IF-3), C-terminal domain"/>
    <property type="match status" value="1"/>
</dbReference>
<gene>
    <name evidence="4 9" type="primary">infC</name>
    <name evidence="9" type="ORF">NCTC13079_00910</name>
</gene>
<evidence type="ECO:0000313" key="9">
    <source>
        <dbReference type="EMBL" id="VEJ35744.1"/>
    </source>
</evidence>
<feature type="domain" description="Translation initiation factor 3 C-terminal" evidence="7">
    <location>
        <begin position="95"/>
        <end position="180"/>
    </location>
</feature>
<dbReference type="InterPro" id="IPR001288">
    <property type="entry name" value="Translation_initiation_fac_3"/>
</dbReference>
<dbReference type="FunFam" id="3.30.110.10:FF:000001">
    <property type="entry name" value="Translation initiation factor IF-3"/>
    <property type="match status" value="1"/>
</dbReference>
<dbReference type="Proteomes" id="UP000269544">
    <property type="component" value="Chromosome"/>
</dbReference>
<accession>A0A448V236</accession>
<sequence length="183" mass="21352">MYPFFYCLRRCLIIKEIQVNGDIRARQVRLIDPDGEQLGIVSIEKAMEIAEEFKMDLVNIAPKAKPPVCRILDYGKYRYEMMKKAKESKKKQKTISVKELRLTPKIETHDLNTKAKKAKEFLQDGNRVKVSVRFRGREMGHTEIGREVLDEFTELVSEYGEVDKKPKMEGRSMVMFFAPKSEN</sequence>
<feature type="domain" description="Translation initiation factor 3 N-terminal" evidence="8">
    <location>
        <begin position="19"/>
        <end position="87"/>
    </location>
</feature>
<evidence type="ECO:0000259" key="8">
    <source>
        <dbReference type="Pfam" id="PF05198"/>
    </source>
</evidence>
<keyword evidence="3 4" id="KW-0648">Protein biosynthesis</keyword>
<keyword evidence="4" id="KW-0963">Cytoplasm</keyword>
<protein>
    <recommendedName>
        <fullName evidence="4 5">Translation initiation factor IF-3</fullName>
    </recommendedName>
</protein>
<dbReference type="GO" id="GO:0043022">
    <property type="term" value="F:ribosome binding"/>
    <property type="evidence" value="ECO:0007669"/>
    <property type="project" value="UniProtKB-ARBA"/>
</dbReference>
<comment type="similarity">
    <text evidence="1 4 6">Belongs to the IF-3 family.</text>
</comment>
<dbReference type="FunFam" id="3.10.20.80:FF:000001">
    <property type="entry name" value="Translation initiation factor IF-3"/>
    <property type="match status" value="1"/>
</dbReference>
<comment type="subunit">
    <text evidence="4 6">Monomer.</text>
</comment>
<dbReference type="PANTHER" id="PTHR10938">
    <property type="entry name" value="TRANSLATION INITIATION FACTOR IF-3"/>
    <property type="match status" value="1"/>
</dbReference>
<dbReference type="InterPro" id="IPR019814">
    <property type="entry name" value="Translation_initiation_fac_3_N"/>
</dbReference>
<evidence type="ECO:0000256" key="4">
    <source>
        <dbReference type="HAMAP-Rule" id="MF_00080"/>
    </source>
</evidence>
<dbReference type="GO" id="GO:0003743">
    <property type="term" value="F:translation initiation factor activity"/>
    <property type="evidence" value="ECO:0007669"/>
    <property type="project" value="UniProtKB-UniRule"/>
</dbReference>
<evidence type="ECO:0000256" key="5">
    <source>
        <dbReference type="NCBIfam" id="TIGR00168"/>
    </source>
</evidence>
<comment type="function">
    <text evidence="4 6">IF-3 binds to the 30S ribosomal subunit and shifts the equilibrium between 70S ribosomes and their 50S and 30S subunits in favor of the free subunits, thus enhancing the availability of 30S subunits on which protein synthesis initiation begins.</text>
</comment>
<dbReference type="InterPro" id="IPR036787">
    <property type="entry name" value="T_IF-3_N_sf"/>
</dbReference>
<reference evidence="9 10" key="1">
    <citation type="submission" date="2018-12" db="EMBL/GenBank/DDBJ databases">
        <authorList>
            <consortium name="Pathogen Informatics"/>
        </authorList>
    </citation>
    <scope>NUCLEOTIDE SEQUENCE [LARGE SCALE GENOMIC DNA]</scope>
    <source>
        <strain evidence="9 10">NCTC13079</strain>
    </source>
</reference>
<dbReference type="SUPFAM" id="SSF55200">
    <property type="entry name" value="Translation initiation factor IF3, C-terminal domain"/>
    <property type="match status" value="1"/>
</dbReference>
<dbReference type="Pfam" id="PF00707">
    <property type="entry name" value="IF3_C"/>
    <property type="match status" value="1"/>
</dbReference>
<dbReference type="HAMAP" id="MF_00080">
    <property type="entry name" value="IF_3"/>
    <property type="match status" value="1"/>
</dbReference>
<dbReference type="Gene3D" id="3.10.20.80">
    <property type="entry name" value="Translation initiation factor 3 (IF-3), N-terminal domain"/>
    <property type="match status" value="1"/>
</dbReference>
<dbReference type="RefSeq" id="WP_126465505.1">
    <property type="nucleotide sequence ID" value="NZ_JAUSWF010000009.1"/>
</dbReference>
<dbReference type="EMBL" id="LR134523">
    <property type="protein sequence ID" value="VEJ35744.1"/>
    <property type="molecule type" value="Genomic_DNA"/>
</dbReference>
<evidence type="ECO:0000256" key="1">
    <source>
        <dbReference type="ARBA" id="ARBA00005439"/>
    </source>
</evidence>